<organism evidence="2 3">
    <name type="scientific">Treponema berlinense</name>
    <dbReference type="NCBI Taxonomy" id="225004"/>
    <lineage>
        <taxon>Bacteria</taxon>
        <taxon>Pseudomonadati</taxon>
        <taxon>Spirochaetota</taxon>
        <taxon>Spirochaetia</taxon>
        <taxon>Spirochaetales</taxon>
        <taxon>Treponemataceae</taxon>
        <taxon>Treponema</taxon>
    </lineage>
</organism>
<dbReference type="Gene3D" id="3.40.50.12580">
    <property type="match status" value="1"/>
</dbReference>
<keyword evidence="1" id="KW-0812">Transmembrane</keyword>
<dbReference type="RefSeq" id="WP_078931250.1">
    <property type="nucleotide sequence ID" value="NZ_FUXC01000008.1"/>
</dbReference>
<sequence>MSVQFLPLYIDPGTGSMLFSLFIGIAAAASFALRALYLRLKFLFSGGKTDRNSDSKNIQIVIFSDHKRYWNVFEPICDEFEQHKKNIVYYTASPDDPALLKKYNYVHTEYLGEKNKPFAKLNFLHADIVLATTPGLDVYQWKRSKFVKLYIHIPHSVSDLCGYRMFGLDHYDVVLGTGLNQLPSLRKIEKLRPAIKEKEFSVVGCTYLDSMKNRLESFSKDEPHQKKVVLVAPSWGKSSILSKFGNKFLESLSNTGYEIIIRPHPQSIVSEQNMLRPLQEKYSDFEWNYDNDNFDVLKRADIMITDFSGVMFDYALVFDKPFIYADTKFDKSPYDIDWLEESLWELQILTKIGVQLKEEQFPQIKEIIASTIENTDLQSARNEVRDMAWQKRGKAASEVYNFLLKKLQKLETN</sequence>
<dbReference type="Pfam" id="PF04464">
    <property type="entry name" value="Glyphos_transf"/>
    <property type="match status" value="1"/>
</dbReference>
<dbReference type="OrthoDB" id="9780552at2"/>
<dbReference type="GO" id="GO:0047355">
    <property type="term" value="F:CDP-glycerol glycerophosphotransferase activity"/>
    <property type="evidence" value="ECO:0007669"/>
    <property type="project" value="InterPro"/>
</dbReference>
<keyword evidence="1" id="KW-1133">Transmembrane helix</keyword>
<dbReference type="AlphaFoldDB" id="A0A1T4PB73"/>
<proteinExistence type="predicted"/>
<dbReference type="InterPro" id="IPR007554">
    <property type="entry name" value="Glycerophosphate_synth"/>
</dbReference>
<feature type="transmembrane region" description="Helical" evidence="1">
    <location>
        <begin position="17"/>
        <end position="38"/>
    </location>
</feature>
<dbReference type="Proteomes" id="UP000190395">
    <property type="component" value="Unassembled WGS sequence"/>
</dbReference>
<dbReference type="GeneID" id="303367748"/>
<evidence type="ECO:0000313" key="2">
    <source>
        <dbReference type="EMBL" id="SJZ88774.1"/>
    </source>
</evidence>
<reference evidence="2 3" key="1">
    <citation type="submission" date="2017-02" db="EMBL/GenBank/DDBJ databases">
        <authorList>
            <person name="Peterson S.W."/>
        </authorList>
    </citation>
    <scope>NUCLEOTIDE SEQUENCE [LARGE SCALE GENOMIC DNA]</scope>
    <source>
        <strain evidence="2 3">ATCC BAA-909</strain>
    </source>
</reference>
<evidence type="ECO:0000256" key="1">
    <source>
        <dbReference type="SAM" id="Phobius"/>
    </source>
</evidence>
<gene>
    <name evidence="2" type="ORF">SAMN02745152_01516</name>
</gene>
<dbReference type="EMBL" id="FUXC01000008">
    <property type="protein sequence ID" value="SJZ88774.1"/>
    <property type="molecule type" value="Genomic_DNA"/>
</dbReference>
<evidence type="ECO:0000313" key="3">
    <source>
        <dbReference type="Proteomes" id="UP000190395"/>
    </source>
</evidence>
<protein>
    <submittedName>
        <fullName evidence="2">CDP-Glycerol:Poly(Glycerophosphate) glycerophosphotransferase</fullName>
    </submittedName>
</protein>
<keyword evidence="2" id="KW-0808">Transferase</keyword>
<name>A0A1T4PB73_9SPIR</name>
<dbReference type="GO" id="GO:0016020">
    <property type="term" value="C:membrane"/>
    <property type="evidence" value="ECO:0007669"/>
    <property type="project" value="InterPro"/>
</dbReference>
<accession>A0A1T4PB73</accession>
<dbReference type="STRING" id="225004.SAMN02745152_01516"/>
<dbReference type="InterPro" id="IPR043148">
    <property type="entry name" value="TagF_C"/>
</dbReference>
<keyword evidence="3" id="KW-1185">Reference proteome</keyword>
<keyword evidence="1" id="KW-0472">Membrane</keyword>